<keyword evidence="13" id="KW-0234">DNA repair</keyword>
<dbReference type="InterPro" id="IPR015797">
    <property type="entry name" value="NUDIX_hydrolase-like_dom_sf"/>
</dbReference>
<keyword evidence="7" id="KW-0004">4Fe-4S</keyword>
<keyword evidence="10 16" id="KW-0378">Hydrolase</keyword>
<accession>A0ABV7M7R6</accession>
<keyword evidence="11" id="KW-0408">Iron</keyword>
<evidence type="ECO:0000256" key="6">
    <source>
        <dbReference type="ARBA" id="ARBA00022023"/>
    </source>
</evidence>
<dbReference type="Gene3D" id="1.10.340.30">
    <property type="entry name" value="Hypothetical protein, domain 2"/>
    <property type="match status" value="1"/>
</dbReference>
<keyword evidence="14 16" id="KW-0326">Glycosidase</keyword>
<gene>
    <name evidence="16" type="ORF">ACFONP_01400</name>
</gene>
<comment type="catalytic activity">
    <reaction evidence="1">
        <text>Hydrolyzes free adenine bases from 7,8-dihydro-8-oxoguanine:adenine mismatched double-stranded DNA, leaving an apurinic site.</text>
        <dbReference type="EC" id="3.2.2.31"/>
    </reaction>
</comment>
<dbReference type="PANTHER" id="PTHR42944">
    <property type="entry name" value="ADENINE DNA GLYCOSYLASE"/>
    <property type="match status" value="1"/>
</dbReference>
<sequence length="339" mass="36635">MRKTEGFGAALLAWYDTHARVLPWRAQPGENRRADPYHVLLSEVMLQQTTVAVVEKRFPQFLDQFPDLKTLAEAPEADVMAAWAGLGYYRRARSLHACAKALMAQHGGVFPQDEKALKALPGIGDYTSAAISAIAFGEPAVVVDGNIERVVTRVARVTDEMPGAKKLIKGEAAKLMPDARFGDYAQAMMDLGARVCRPKAPDCLLCPVRSYCAVAGSAEAESLPRKAHKRKRKTVQGVMIVLRREDGAVLCEERPADGLFGGMLGLPGGGWDGRAVPEVAATLRDAGGVTHILTHRRLEIDVKTGPTDGSPGDGVWMQPDEARAAMPTLFVKALERALS</sequence>
<dbReference type="EC" id="3.2.2.31" evidence="5"/>
<evidence type="ECO:0000313" key="16">
    <source>
        <dbReference type="EMBL" id="MFC3301385.1"/>
    </source>
</evidence>
<feature type="domain" description="HhH-GPD" evidence="15">
    <location>
        <begin position="45"/>
        <end position="194"/>
    </location>
</feature>
<dbReference type="SUPFAM" id="SSF55811">
    <property type="entry name" value="Nudix"/>
    <property type="match status" value="1"/>
</dbReference>
<evidence type="ECO:0000259" key="15">
    <source>
        <dbReference type="SMART" id="SM00478"/>
    </source>
</evidence>
<keyword evidence="9" id="KW-0227">DNA damage</keyword>
<dbReference type="Gene3D" id="3.90.79.10">
    <property type="entry name" value="Nucleoside Triphosphate Pyrophosphohydrolase"/>
    <property type="match status" value="1"/>
</dbReference>
<keyword evidence="12" id="KW-0411">Iron-sulfur</keyword>
<evidence type="ECO:0000256" key="2">
    <source>
        <dbReference type="ARBA" id="ARBA00001966"/>
    </source>
</evidence>
<reference evidence="17" key="1">
    <citation type="journal article" date="2019" name="Int. J. Syst. Evol. Microbiol.">
        <title>The Global Catalogue of Microorganisms (GCM) 10K type strain sequencing project: providing services to taxonomists for standard genome sequencing and annotation.</title>
        <authorList>
            <consortium name="The Broad Institute Genomics Platform"/>
            <consortium name="The Broad Institute Genome Sequencing Center for Infectious Disease"/>
            <person name="Wu L."/>
            <person name="Ma J."/>
        </authorList>
    </citation>
    <scope>NUCLEOTIDE SEQUENCE [LARGE SCALE GENOMIC DNA]</scope>
    <source>
        <strain evidence="17">KCTC 22245</strain>
    </source>
</reference>
<evidence type="ECO:0000256" key="12">
    <source>
        <dbReference type="ARBA" id="ARBA00023014"/>
    </source>
</evidence>
<evidence type="ECO:0000256" key="8">
    <source>
        <dbReference type="ARBA" id="ARBA00022723"/>
    </source>
</evidence>
<comment type="caution">
    <text evidence="16">The sequence shown here is derived from an EMBL/GenBank/DDBJ whole genome shotgun (WGS) entry which is preliminary data.</text>
</comment>
<comment type="cofactor">
    <cofactor evidence="2">
        <name>[4Fe-4S] cluster</name>
        <dbReference type="ChEBI" id="CHEBI:49883"/>
    </cofactor>
</comment>
<dbReference type="InterPro" id="IPR044298">
    <property type="entry name" value="MIG/MutY"/>
</dbReference>
<dbReference type="Gene3D" id="1.10.1670.10">
    <property type="entry name" value="Helix-hairpin-Helix base-excision DNA repair enzymes (C-terminal)"/>
    <property type="match status" value="1"/>
</dbReference>
<dbReference type="CDD" id="cd00056">
    <property type="entry name" value="ENDO3c"/>
    <property type="match status" value="1"/>
</dbReference>
<dbReference type="InterPro" id="IPR023170">
    <property type="entry name" value="HhH_base_excis_C"/>
</dbReference>
<keyword evidence="17" id="KW-1185">Reference proteome</keyword>
<dbReference type="PANTHER" id="PTHR42944:SF1">
    <property type="entry name" value="ADENINE DNA GLYCOSYLASE"/>
    <property type="match status" value="1"/>
</dbReference>
<evidence type="ECO:0000256" key="13">
    <source>
        <dbReference type="ARBA" id="ARBA00023204"/>
    </source>
</evidence>
<name>A0ABV7M7R6_9PROT</name>
<dbReference type="GO" id="GO:0016798">
    <property type="term" value="F:hydrolase activity, acting on glycosyl bonds"/>
    <property type="evidence" value="ECO:0007669"/>
    <property type="project" value="UniProtKB-KW"/>
</dbReference>
<evidence type="ECO:0000256" key="1">
    <source>
        <dbReference type="ARBA" id="ARBA00000843"/>
    </source>
</evidence>
<evidence type="ECO:0000256" key="9">
    <source>
        <dbReference type="ARBA" id="ARBA00022763"/>
    </source>
</evidence>
<evidence type="ECO:0000256" key="7">
    <source>
        <dbReference type="ARBA" id="ARBA00022485"/>
    </source>
</evidence>
<evidence type="ECO:0000256" key="5">
    <source>
        <dbReference type="ARBA" id="ARBA00012045"/>
    </source>
</evidence>
<dbReference type="SMART" id="SM00478">
    <property type="entry name" value="ENDO3c"/>
    <property type="match status" value="1"/>
</dbReference>
<evidence type="ECO:0000256" key="3">
    <source>
        <dbReference type="ARBA" id="ARBA00002933"/>
    </source>
</evidence>
<dbReference type="RefSeq" id="WP_189572295.1">
    <property type="nucleotide sequence ID" value="NZ_BMXU01000001.1"/>
</dbReference>
<dbReference type="InterPro" id="IPR003265">
    <property type="entry name" value="HhH-GPD_domain"/>
</dbReference>
<protein>
    <recommendedName>
        <fullName evidence="6">Adenine DNA glycosylase</fullName>
        <ecNumber evidence="5">3.2.2.31</ecNumber>
    </recommendedName>
</protein>
<organism evidence="16 17">
    <name type="scientific">Parvularcula lutaonensis</name>
    <dbReference type="NCBI Taxonomy" id="491923"/>
    <lineage>
        <taxon>Bacteria</taxon>
        <taxon>Pseudomonadati</taxon>
        <taxon>Pseudomonadota</taxon>
        <taxon>Alphaproteobacteria</taxon>
        <taxon>Parvularculales</taxon>
        <taxon>Parvularculaceae</taxon>
        <taxon>Parvularcula</taxon>
    </lineage>
</organism>
<dbReference type="Pfam" id="PF00730">
    <property type="entry name" value="HhH-GPD"/>
    <property type="match status" value="1"/>
</dbReference>
<dbReference type="InterPro" id="IPR011257">
    <property type="entry name" value="DNA_glycosylase"/>
</dbReference>
<dbReference type="Proteomes" id="UP001595607">
    <property type="component" value="Unassembled WGS sequence"/>
</dbReference>
<proteinExistence type="inferred from homology"/>
<dbReference type="Pfam" id="PF14815">
    <property type="entry name" value="NUDIX_4"/>
    <property type="match status" value="1"/>
</dbReference>
<keyword evidence="8" id="KW-0479">Metal-binding</keyword>
<evidence type="ECO:0000256" key="10">
    <source>
        <dbReference type="ARBA" id="ARBA00022801"/>
    </source>
</evidence>
<evidence type="ECO:0000256" key="11">
    <source>
        <dbReference type="ARBA" id="ARBA00023004"/>
    </source>
</evidence>
<comment type="function">
    <text evidence="3">Adenine glycosylase active on G-A mispairs. MutY also corrects error-prone DNA synthesis past GO lesions which are due to the oxidatively damaged form of guanine: 7,8-dihydro-8-oxoguanine (8-oxo-dGTP).</text>
</comment>
<dbReference type="InterPro" id="IPR029119">
    <property type="entry name" value="MutY_C"/>
</dbReference>
<dbReference type="SUPFAM" id="SSF48150">
    <property type="entry name" value="DNA-glycosylase"/>
    <property type="match status" value="1"/>
</dbReference>
<dbReference type="EMBL" id="JBHRVA010000002">
    <property type="protein sequence ID" value="MFC3301385.1"/>
    <property type="molecule type" value="Genomic_DNA"/>
</dbReference>
<evidence type="ECO:0000256" key="14">
    <source>
        <dbReference type="ARBA" id="ARBA00023295"/>
    </source>
</evidence>
<evidence type="ECO:0000256" key="4">
    <source>
        <dbReference type="ARBA" id="ARBA00008343"/>
    </source>
</evidence>
<comment type="similarity">
    <text evidence="4">Belongs to the Nth/MutY family.</text>
</comment>
<evidence type="ECO:0000313" key="17">
    <source>
        <dbReference type="Proteomes" id="UP001595607"/>
    </source>
</evidence>